<keyword evidence="1" id="KW-0479">Metal-binding</keyword>
<comment type="caution">
    <text evidence="5">The sequence shown here is derived from an EMBL/GenBank/DDBJ whole genome shotgun (WGS) entry which is preliminary data.</text>
</comment>
<keyword evidence="2" id="KW-0408">Iron</keyword>
<dbReference type="EMBL" id="DVMS01000105">
    <property type="protein sequence ID" value="HIU38758.1"/>
    <property type="molecule type" value="Genomic_DNA"/>
</dbReference>
<evidence type="ECO:0000256" key="1">
    <source>
        <dbReference type="ARBA" id="ARBA00022723"/>
    </source>
</evidence>
<dbReference type="SUPFAM" id="SSF54862">
    <property type="entry name" value="4Fe-4S ferredoxins"/>
    <property type="match status" value="1"/>
</dbReference>
<protein>
    <submittedName>
        <fullName evidence="5">EFR1 family ferrodoxin</fullName>
    </submittedName>
</protein>
<dbReference type="Proteomes" id="UP000824076">
    <property type="component" value="Unassembled WGS sequence"/>
</dbReference>
<dbReference type="InterPro" id="IPR047964">
    <property type="entry name" value="EFR1-like"/>
</dbReference>
<dbReference type="GO" id="GO:0046872">
    <property type="term" value="F:metal ion binding"/>
    <property type="evidence" value="ECO:0007669"/>
    <property type="project" value="UniProtKB-KW"/>
</dbReference>
<dbReference type="AlphaFoldDB" id="A0A9D1LFI6"/>
<name>A0A9D1LFI6_9BACT</name>
<evidence type="ECO:0000256" key="2">
    <source>
        <dbReference type="ARBA" id="ARBA00023004"/>
    </source>
</evidence>
<sequence length="263" mass="29253">MIFYFSATGNSRFVAQTAASLLGEKRLVDLRIFYQSQAERTSFPLAKGERIGFIFPTHAWGLPKGLGRILSSLRFPGYDVNNYCYMICTCGDDVGETARLWRRAVKGAGLHGDAAFSVAMPNTYVCLPGFDVDDTQTATRKLENAPTAIQGIIDKICAKSVGDFSFHGKFAFLKTRIIRPFFLRFLAREKILSFHQEMCVACKICAGTCPTGNISTTDGRPQWHARCIGCLACYHHCPAHAISCGRYAPFEKGQYLHPSLKRQ</sequence>
<proteinExistence type="predicted"/>
<dbReference type="Gene3D" id="3.40.50.360">
    <property type="match status" value="1"/>
</dbReference>
<gene>
    <name evidence="5" type="ORF">IAD18_03705</name>
</gene>
<organism evidence="5 6">
    <name type="scientific">Candidatus Limisoma intestinavium</name>
    <dbReference type="NCBI Taxonomy" id="2840856"/>
    <lineage>
        <taxon>Bacteria</taxon>
        <taxon>Pseudomonadati</taxon>
        <taxon>Bacteroidota</taxon>
        <taxon>Bacteroidia</taxon>
        <taxon>Bacteroidales</taxon>
        <taxon>Candidatus Limisoma</taxon>
    </lineage>
</organism>
<dbReference type="Gene3D" id="3.30.70.20">
    <property type="match status" value="1"/>
</dbReference>
<dbReference type="Pfam" id="PF00037">
    <property type="entry name" value="Fer4"/>
    <property type="match status" value="2"/>
</dbReference>
<reference evidence="5" key="2">
    <citation type="journal article" date="2021" name="PeerJ">
        <title>Extensive microbial diversity within the chicken gut microbiome revealed by metagenomics and culture.</title>
        <authorList>
            <person name="Gilroy R."/>
            <person name="Ravi A."/>
            <person name="Getino M."/>
            <person name="Pursley I."/>
            <person name="Horton D.L."/>
            <person name="Alikhan N.F."/>
            <person name="Baker D."/>
            <person name="Gharbi K."/>
            <person name="Hall N."/>
            <person name="Watson M."/>
            <person name="Adriaenssens E.M."/>
            <person name="Foster-Nyarko E."/>
            <person name="Jarju S."/>
            <person name="Secka A."/>
            <person name="Antonio M."/>
            <person name="Oren A."/>
            <person name="Chaudhuri R.R."/>
            <person name="La Ragione R."/>
            <person name="Hildebrand F."/>
            <person name="Pallen M.J."/>
        </authorList>
    </citation>
    <scope>NUCLEOTIDE SEQUENCE</scope>
    <source>
        <strain evidence="5">17073</strain>
    </source>
</reference>
<dbReference type="PROSITE" id="PS51379">
    <property type="entry name" value="4FE4S_FER_2"/>
    <property type="match status" value="2"/>
</dbReference>
<dbReference type="InterPro" id="IPR029039">
    <property type="entry name" value="Flavoprotein-like_sf"/>
</dbReference>
<evidence type="ECO:0000313" key="6">
    <source>
        <dbReference type="Proteomes" id="UP000824076"/>
    </source>
</evidence>
<dbReference type="InterPro" id="IPR017900">
    <property type="entry name" value="4Fe4S_Fe_S_CS"/>
</dbReference>
<dbReference type="GO" id="GO:0051536">
    <property type="term" value="F:iron-sulfur cluster binding"/>
    <property type="evidence" value="ECO:0007669"/>
    <property type="project" value="UniProtKB-KW"/>
</dbReference>
<evidence type="ECO:0000313" key="5">
    <source>
        <dbReference type="EMBL" id="HIU38758.1"/>
    </source>
</evidence>
<keyword evidence="3" id="KW-0411">Iron-sulfur</keyword>
<dbReference type="SUPFAM" id="SSF52218">
    <property type="entry name" value="Flavoproteins"/>
    <property type="match status" value="1"/>
</dbReference>
<dbReference type="PROSITE" id="PS00198">
    <property type="entry name" value="4FE4S_FER_1"/>
    <property type="match status" value="2"/>
</dbReference>
<reference evidence="5" key="1">
    <citation type="submission" date="2020-10" db="EMBL/GenBank/DDBJ databases">
        <authorList>
            <person name="Gilroy R."/>
        </authorList>
    </citation>
    <scope>NUCLEOTIDE SEQUENCE</scope>
    <source>
        <strain evidence="5">17073</strain>
    </source>
</reference>
<dbReference type="InterPro" id="IPR017896">
    <property type="entry name" value="4Fe4S_Fe-S-bd"/>
</dbReference>
<feature type="domain" description="4Fe-4S ferredoxin-type" evidence="4">
    <location>
        <begin position="220"/>
        <end position="247"/>
    </location>
</feature>
<evidence type="ECO:0000259" key="4">
    <source>
        <dbReference type="PROSITE" id="PS51379"/>
    </source>
</evidence>
<dbReference type="NCBIfam" id="NF038196">
    <property type="entry name" value="ferrodoxin_EFR1"/>
    <property type="match status" value="1"/>
</dbReference>
<accession>A0A9D1LFI6</accession>
<evidence type="ECO:0000256" key="3">
    <source>
        <dbReference type="ARBA" id="ARBA00023014"/>
    </source>
</evidence>
<feature type="domain" description="4Fe-4S ferredoxin-type" evidence="4">
    <location>
        <begin position="190"/>
        <end position="219"/>
    </location>
</feature>